<dbReference type="Proteomes" id="UP000501237">
    <property type="component" value="Chromosome"/>
</dbReference>
<dbReference type="GeneID" id="57398228"/>
<dbReference type="PIRSF" id="PIRSF029287">
    <property type="entry name" value="UCP029287"/>
    <property type="match status" value="1"/>
</dbReference>
<dbReference type="RefSeq" id="WP_172433785.1">
    <property type="nucleotide sequence ID" value="NZ_AP022642.1"/>
</dbReference>
<dbReference type="EMBL" id="AP022642">
    <property type="protein sequence ID" value="BCA29036.1"/>
    <property type="molecule type" value="Genomic_DNA"/>
</dbReference>
<gene>
    <name evidence="1" type="ORF">PtoMrB4_30130</name>
</gene>
<dbReference type="InterPro" id="IPR017748">
    <property type="entry name" value="TagF"/>
</dbReference>
<organism evidence="1 2">
    <name type="scientific">Metapseudomonas otitidis</name>
    <dbReference type="NCBI Taxonomy" id="319939"/>
    <lineage>
        <taxon>Bacteria</taxon>
        <taxon>Pseudomonadati</taxon>
        <taxon>Pseudomonadota</taxon>
        <taxon>Gammaproteobacteria</taxon>
        <taxon>Pseudomonadales</taxon>
        <taxon>Pseudomonadaceae</taxon>
        <taxon>Metapseudomonas</taxon>
    </lineage>
</organism>
<dbReference type="AlphaFoldDB" id="A0A679GDQ0"/>
<reference evidence="1 2" key="1">
    <citation type="journal article" date="2020" name="Microbiol. Resour. Announc.">
        <title>Complete genome sequence of Pseudomonas otitidis strain MrB4, isolated from Lake Biwa in Japan.</title>
        <authorList>
            <person name="Miyazaki K."/>
            <person name="Hase E."/>
            <person name="Maruya T."/>
        </authorList>
    </citation>
    <scope>NUCLEOTIDE SEQUENCE [LARGE SCALE GENOMIC DNA]</scope>
    <source>
        <strain evidence="1 2">MrB4</strain>
    </source>
</reference>
<sequence length="231" mass="24528">MSAAGFYGKLAGRGDFIHRGLTPAFIEAWDRWLAAGMAESQAELGGAWLDAYLISPLWRFSIAPGLLVPEAVAGVMMPSIDRVGRYFPLTIAVALEPSCNSGALVGGADAWFEQAEALLLSTLEPEADVDTFERGVQALGVPEASPRVTPRVSDLGALAYPVEGEAARRAVLGQLAGEGCSFFWGRGSQRVEAQLVRFQGLPPTRYFSRFLVGEGAVGQPPAIGQIDFGSL</sequence>
<dbReference type="InterPro" id="IPR038225">
    <property type="entry name" value="TagF_sf"/>
</dbReference>
<proteinExistence type="predicted"/>
<dbReference type="KEGG" id="poj:PtoMrB4_30130"/>
<dbReference type="Gene3D" id="3.40.1730.10">
    <property type="entry name" value="pa0076 domain"/>
    <property type="match status" value="1"/>
</dbReference>
<name>A0A679GDQ0_9GAMM</name>
<protein>
    <submittedName>
        <fullName evidence="1">Type VI secretion-associated protein</fullName>
    </submittedName>
</protein>
<accession>A0A679GDQ0</accession>
<dbReference type="NCBIfam" id="TIGR03373">
    <property type="entry name" value="VI_minor_4"/>
    <property type="match status" value="1"/>
</dbReference>
<evidence type="ECO:0000313" key="1">
    <source>
        <dbReference type="EMBL" id="BCA29036.1"/>
    </source>
</evidence>
<dbReference type="Pfam" id="PF09867">
    <property type="entry name" value="TagF_N"/>
    <property type="match status" value="1"/>
</dbReference>
<evidence type="ECO:0000313" key="2">
    <source>
        <dbReference type="Proteomes" id="UP000501237"/>
    </source>
</evidence>